<feature type="non-terminal residue" evidence="1">
    <location>
        <position position="1"/>
    </location>
</feature>
<evidence type="ECO:0000313" key="1">
    <source>
        <dbReference type="EMBL" id="SVB71587.1"/>
    </source>
</evidence>
<accession>A0A382GAK4</accession>
<dbReference type="AlphaFoldDB" id="A0A382GAK4"/>
<reference evidence="1" key="1">
    <citation type="submission" date="2018-05" db="EMBL/GenBank/DDBJ databases">
        <authorList>
            <person name="Lanie J.A."/>
            <person name="Ng W.-L."/>
            <person name="Kazmierczak K.M."/>
            <person name="Andrzejewski T.M."/>
            <person name="Davidsen T.M."/>
            <person name="Wayne K.J."/>
            <person name="Tettelin H."/>
            <person name="Glass J.I."/>
            <person name="Rusch D."/>
            <person name="Podicherti R."/>
            <person name="Tsui H.-C.T."/>
            <person name="Winkler M.E."/>
        </authorList>
    </citation>
    <scope>NUCLEOTIDE SEQUENCE</scope>
</reference>
<protein>
    <submittedName>
        <fullName evidence="1">Uncharacterized protein</fullName>
    </submittedName>
</protein>
<dbReference type="EMBL" id="UINC01054187">
    <property type="protein sequence ID" value="SVB71587.1"/>
    <property type="molecule type" value="Genomic_DNA"/>
</dbReference>
<organism evidence="1">
    <name type="scientific">marine metagenome</name>
    <dbReference type="NCBI Taxonomy" id="408172"/>
    <lineage>
        <taxon>unclassified sequences</taxon>
        <taxon>metagenomes</taxon>
        <taxon>ecological metagenomes</taxon>
    </lineage>
</organism>
<name>A0A382GAK4_9ZZZZ</name>
<sequence>VNHKHHTRELCASVPRGFQGYYFSNVMHGKARAKENPLAAKPTG</sequence>
<proteinExistence type="predicted"/>
<gene>
    <name evidence="1" type="ORF">METZ01_LOCUS224441</name>
</gene>